<evidence type="ECO:0000256" key="1">
    <source>
        <dbReference type="ARBA" id="ARBA00048819"/>
    </source>
</evidence>
<accession>A0A7T4U0T0</accession>
<dbReference type="Gene3D" id="3.30.590.20">
    <property type="match status" value="1"/>
</dbReference>
<evidence type="ECO:0000313" key="3">
    <source>
        <dbReference type="EMBL" id="QQC92659.1"/>
    </source>
</evidence>
<reference evidence="3 4" key="1">
    <citation type="submission" date="2020-12" db="EMBL/GenBank/DDBJ databases">
        <title>Identification and biosynthesis of polyene macrolides produced by Streptomyces alfalfae Men-myco-93-63.</title>
        <authorList>
            <person name="Liu D."/>
            <person name="Li Y."/>
            <person name="Liu L."/>
            <person name="Han X."/>
            <person name="Shen F."/>
        </authorList>
    </citation>
    <scope>NUCLEOTIDE SEQUENCE [LARGE SCALE GENOMIC DNA]</scope>
    <source>
        <strain evidence="3 4">Men-myco-93-63</strain>
    </source>
</reference>
<dbReference type="Proteomes" id="UP000596130">
    <property type="component" value="Chromosome"/>
</dbReference>
<dbReference type="InterPro" id="IPR006336">
    <property type="entry name" value="GCS2"/>
</dbReference>
<dbReference type="PANTHER" id="PTHR36510:SF3">
    <property type="entry name" value="CONSERVED PROTEIN"/>
    <property type="match status" value="1"/>
</dbReference>
<keyword evidence="3" id="KW-0436">Ligase</keyword>
<dbReference type="SUPFAM" id="SSF55931">
    <property type="entry name" value="Glutamine synthetase/guanido kinase"/>
    <property type="match status" value="1"/>
</dbReference>
<name>A0A7T4U0T0_9ACTN</name>
<sequence>MGKDVGPVTFTERDHVHFRARLEDCLSTLGKVVSDREFGAVPATLGAELEASLVGESGGPAPVNVAVHEVLQDDRIALEVARFNLEANLEPVPLRGRPFTALAEQATHRLRQITAQSLRLHGARAVPIGTLPTLTSADVTTEALTPVPRFHALERAWAKRRPTPFPMRVAEGRDGVLQAESVAVQGAACSWQVHLTVPPDRFLHTFNAAQLATAPALAVAGNSPFPLGRAGGQESRIALYEQGFGDRGDARPGAPRPRVGFGQAWLRGGPLAVFEEAVHSYDVLLPAHDRDPRDSGSDEAGYPPLEELRLHLSTVWSWNRPVYDPLGHLRIELRALPSGPTPLDMAVNTAFLVGLTLFLAAGGRDVARCLPFACAEANFYRAARDGLRASLWWPASGSPPHQEHEATALVHKLLPQARTGLTMAGVDAEEADTMLNLLHERVSTGRTGAWWQQRSLEVLSRRQETPREGGRALPTEQAAATSRERTGSLPRGDAAVSGASTTPTGQPAEAVPGSGGTSGGPGRHLLGDLTVRYARLAESAAPVHTWNLPADLPWSQR</sequence>
<dbReference type="InterPro" id="IPR050141">
    <property type="entry name" value="GCL_type2/YbdK_subfam"/>
</dbReference>
<protein>
    <submittedName>
        <fullName evidence="3">Glutamate--cysteine ligase</fullName>
    </submittedName>
</protein>
<dbReference type="AlphaFoldDB" id="A0A7T4U0T0"/>
<dbReference type="PANTHER" id="PTHR36510">
    <property type="entry name" value="GLUTAMATE--CYSTEINE LIGASE 2-RELATED"/>
    <property type="match status" value="1"/>
</dbReference>
<evidence type="ECO:0000256" key="2">
    <source>
        <dbReference type="SAM" id="MobiDB-lite"/>
    </source>
</evidence>
<proteinExistence type="predicted"/>
<feature type="compositionally biased region" description="Basic and acidic residues" evidence="2">
    <location>
        <begin position="461"/>
        <end position="470"/>
    </location>
</feature>
<dbReference type="EMBL" id="CP065959">
    <property type="protein sequence ID" value="QQC92659.1"/>
    <property type="molecule type" value="Genomic_DNA"/>
</dbReference>
<dbReference type="GO" id="GO:0016879">
    <property type="term" value="F:ligase activity, forming carbon-nitrogen bonds"/>
    <property type="evidence" value="ECO:0007669"/>
    <property type="project" value="TreeGrafter"/>
</dbReference>
<dbReference type="RefSeq" id="WP_198504327.1">
    <property type="nucleotide sequence ID" value="NZ_CP065959.1"/>
</dbReference>
<gene>
    <name evidence="3" type="ORF">I8755_33010</name>
</gene>
<dbReference type="InterPro" id="IPR014746">
    <property type="entry name" value="Gln_synth/guanido_kin_cat_dom"/>
</dbReference>
<feature type="compositionally biased region" description="Gly residues" evidence="2">
    <location>
        <begin position="513"/>
        <end position="522"/>
    </location>
</feature>
<evidence type="ECO:0000313" key="4">
    <source>
        <dbReference type="Proteomes" id="UP000596130"/>
    </source>
</evidence>
<comment type="catalytic activity">
    <reaction evidence="1">
        <text>L-cysteine + L-glutamate + ATP = gamma-L-glutamyl-L-cysteine + ADP + phosphate + H(+)</text>
        <dbReference type="Rhea" id="RHEA:13285"/>
        <dbReference type="ChEBI" id="CHEBI:15378"/>
        <dbReference type="ChEBI" id="CHEBI:29985"/>
        <dbReference type="ChEBI" id="CHEBI:30616"/>
        <dbReference type="ChEBI" id="CHEBI:35235"/>
        <dbReference type="ChEBI" id="CHEBI:43474"/>
        <dbReference type="ChEBI" id="CHEBI:58173"/>
        <dbReference type="ChEBI" id="CHEBI:456216"/>
        <dbReference type="EC" id="6.3.2.2"/>
    </reaction>
</comment>
<organism evidence="3 4">
    <name type="scientific">Streptomyces alfalfae</name>
    <dbReference type="NCBI Taxonomy" id="1642299"/>
    <lineage>
        <taxon>Bacteria</taxon>
        <taxon>Bacillati</taxon>
        <taxon>Actinomycetota</taxon>
        <taxon>Actinomycetes</taxon>
        <taxon>Kitasatosporales</taxon>
        <taxon>Streptomycetaceae</taxon>
        <taxon>Streptomyces</taxon>
    </lineage>
</organism>
<dbReference type="Pfam" id="PF04107">
    <property type="entry name" value="GCS2"/>
    <property type="match status" value="1"/>
</dbReference>
<feature type="region of interest" description="Disordered" evidence="2">
    <location>
        <begin position="461"/>
        <end position="523"/>
    </location>
</feature>